<comment type="caution">
    <text evidence="2">The sequence shown here is derived from an EMBL/GenBank/DDBJ whole genome shotgun (WGS) entry which is preliminary data.</text>
</comment>
<gene>
    <name evidence="2" type="ORF">QBC42DRAFT_249689</name>
</gene>
<sequence>MSIPDLMPYDGSLVISDLTRLTKSYVAGQYIYDFESRQVTLVCAYCRVRLHCQFFDTSVFTGEPPVCKPCVNTSLREMGFVAEGSRIFIDHSATEELLHCRKCNQDAKPEYFGYDLKTGAPTCTCTTCSALTDLEMPRENVAPERLATNTDHNTGELPAAQPSNKHGNGVDRQKYYCSRDNVWKYYCSRHKGWKNSQLFSAGYSICDACVQHYHGKKAVWMAQGLCLRGGCPKEDATKSHCEKHSAQMKQWGINKMRKRQG</sequence>
<reference evidence="2" key="2">
    <citation type="submission" date="2023-06" db="EMBL/GenBank/DDBJ databases">
        <authorList>
            <consortium name="Lawrence Berkeley National Laboratory"/>
            <person name="Mondo S.J."/>
            <person name="Hensen N."/>
            <person name="Bonometti L."/>
            <person name="Westerberg I."/>
            <person name="Brannstrom I.O."/>
            <person name="Guillou S."/>
            <person name="Cros-Aarteil S."/>
            <person name="Calhoun S."/>
            <person name="Haridas S."/>
            <person name="Kuo A."/>
            <person name="Pangilinan J."/>
            <person name="Riley R."/>
            <person name="Labutti K."/>
            <person name="Andreopoulos B."/>
            <person name="Lipzen A."/>
            <person name="Chen C."/>
            <person name="Yanf M."/>
            <person name="Daum C."/>
            <person name="Ng V."/>
            <person name="Clum A."/>
            <person name="Steindorff A."/>
            <person name="Ohm R."/>
            <person name="Martin F."/>
            <person name="Silar P."/>
            <person name="Natvig D."/>
            <person name="Lalanne C."/>
            <person name="Gautier V."/>
            <person name="Ament-Velasquez S.L."/>
            <person name="Kruys A."/>
            <person name="Hutchinson M.I."/>
            <person name="Powell A.J."/>
            <person name="Barry K."/>
            <person name="Miller A.N."/>
            <person name="Grigoriev I.V."/>
            <person name="Debuchy R."/>
            <person name="Gladieux P."/>
            <person name="Thoren M.H."/>
            <person name="Johannesson H."/>
        </authorList>
    </citation>
    <scope>NUCLEOTIDE SEQUENCE</scope>
    <source>
        <strain evidence="2">PSN324</strain>
    </source>
</reference>
<name>A0AAV9HXY0_9PEZI</name>
<reference evidence="2" key="1">
    <citation type="journal article" date="2023" name="Mol. Phylogenet. Evol.">
        <title>Genome-scale phylogeny and comparative genomics of the fungal order Sordariales.</title>
        <authorList>
            <person name="Hensen N."/>
            <person name="Bonometti L."/>
            <person name="Westerberg I."/>
            <person name="Brannstrom I.O."/>
            <person name="Guillou S."/>
            <person name="Cros-Aarteil S."/>
            <person name="Calhoun S."/>
            <person name="Haridas S."/>
            <person name="Kuo A."/>
            <person name="Mondo S."/>
            <person name="Pangilinan J."/>
            <person name="Riley R."/>
            <person name="LaButti K."/>
            <person name="Andreopoulos B."/>
            <person name="Lipzen A."/>
            <person name="Chen C."/>
            <person name="Yan M."/>
            <person name="Daum C."/>
            <person name="Ng V."/>
            <person name="Clum A."/>
            <person name="Steindorff A."/>
            <person name="Ohm R.A."/>
            <person name="Martin F."/>
            <person name="Silar P."/>
            <person name="Natvig D.O."/>
            <person name="Lalanne C."/>
            <person name="Gautier V."/>
            <person name="Ament-Velasquez S.L."/>
            <person name="Kruys A."/>
            <person name="Hutchinson M.I."/>
            <person name="Powell A.J."/>
            <person name="Barry K."/>
            <person name="Miller A.N."/>
            <person name="Grigoriev I.V."/>
            <person name="Debuchy R."/>
            <person name="Gladieux P."/>
            <person name="Hiltunen Thoren M."/>
            <person name="Johannesson H."/>
        </authorList>
    </citation>
    <scope>NUCLEOTIDE SEQUENCE</scope>
    <source>
        <strain evidence="2">PSN324</strain>
    </source>
</reference>
<organism evidence="2 3">
    <name type="scientific">Cladorrhinum samala</name>
    <dbReference type="NCBI Taxonomy" id="585594"/>
    <lineage>
        <taxon>Eukaryota</taxon>
        <taxon>Fungi</taxon>
        <taxon>Dikarya</taxon>
        <taxon>Ascomycota</taxon>
        <taxon>Pezizomycotina</taxon>
        <taxon>Sordariomycetes</taxon>
        <taxon>Sordariomycetidae</taxon>
        <taxon>Sordariales</taxon>
        <taxon>Podosporaceae</taxon>
        <taxon>Cladorrhinum</taxon>
    </lineage>
</organism>
<dbReference type="AlphaFoldDB" id="A0AAV9HXY0"/>
<dbReference type="Proteomes" id="UP001321749">
    <property type="component" value="Unassembled WGS sequence"/>
</dbReference>
<accession>A0AAV9HXY0</accession>
<evidence type="ECO:0000313" key="2">
    <source>
        <dbReference type="EMBL" id="KAK4464362.1"/>
    </source>
</evidence>
<evidence type="ECO:0000313" key="3">
    <source>
        <dbReference type="Proteomes" id="UP001321749"/>
    </source>
</evidence>
<keyword evidence="3" id="KW-1185">Reference proteome</keyword>
<proteinExistence type="predicted"/>
<feature type="region of interest" description="Disordered" evidence="1">
    <location>
        <begin position="149"/>
        <end position="170"/>
    </location>
</feature>
<dbReference type="EMBL" id="MU864949">
    <property type="protein sequence ID" value="KAK4464362.1"/>
    <property type="molecule type" value="Genomic_DNA"/>
</dbReference>
<protein>
    <submittedName>
        <fullName evidence="2">Uncharacterized protein</fullName>
    </submittedName>
</protein>
<evidence type="ECO:0000256" key="1">
    <source>
        <dbReference type="SAM" id="MobiDB-lite"/>
    </source>
</evidence>